<feature type="region of interest" description="Disordered" evidence="1">
    <location>
        <begin position="961"/>
        <end position="1015"/>
    </location>
</feature>
<feature type="region of interest" description="Disordered" evidence="1">
    <location>
        <begin position="299"/>
        <end position="358"/>
    </location>
</feature>
<dbReference type="Proteomes" id="UP000674143">
    <property type="component" value="Unassembled WGS sequence"/>
</dbReference>
<feature type="region of interest" description="Disordered" evidence="1">
    <location>
        <begin position="200"/>
        <end position="252"/>
    </location>
</feature>
<feature type="compositionally biased region" description="Polar residues" evidence="1">
    <location>
        <begin position="301"/>
        <end position="310"/>
    </location>
</feature>
<feature type="compositionally biased region" description="Polar residues" evidence="1">
    <location>
        <begin position="583"/>
        <end position="594"/>
    </location>
</feature>
<feature type="region of interest" description="Disordered" evidence="1">
    <location>
        <begin position="871"/>
        <end position="892"/>
    </location>
</feature>
<accession>A0A836H8D1</accession>
<reference evidence="3" key="2">
    <citation type="journal article" date="2021" name="Sci. Data">
        <title>Chromosome-scale genome sequencing, assembly and annotation of six genomes from subfamily Leishmaniinae.</title>
        <authorList>
            <person name="Almutairi H."/>
            <person name="Urbaniak M.D."/>
            <person name="Bates M.D."/>
            <person name="Jariyapan N."/>
            <person name="Kwakye-Nuako G."/>
            <person name="Thomaz Soccol V."/>
            <person name="Al-Salem W.S."/>
            <person name="Dillon R.J."/>
            <person name="Bates P.A."/>
            <person name="Gatherer D."/>
        </authorList>
    </citation>
    <scope>NUCLEOTIDE SEQUENCE [LARGE SCALE GENOMIC DNA]</scope>
</reference>
<organism evidence="2 3">
    <name type="scientific">Leishmania orientalis</name>
    <dbReference type="NCBI Taxonomy" id="2249476"/>
    <lineage>
        <taxon>Eukaryota</taxon>
        <taxon>Discoba</taxon>
        <taxon>Euglenozoa</taxon>
        <taxon>Kinetoplastea</taxon>
        <taxon>Metakinetoplastina</taxon>
        <taxon>Trypanosomatida</taxon>
        <taxon>Trypanosomatidae</taxon>
        <taxon>Leishmaniinae</taxon>
        <taxon>Leishmania</taxon>
    </lineage>
</organism>
<keyword evidence="3" id="KW-1185">Reference proteome</keyword>
<feature type="compositionally biased region" description="Basic and acidic residues" evidence="1">
    <location>
        <begin position="349"/>
        <end position="358"/>
    </location>
</feature>
<dbReference type="EMBL" id="JAFHLR010000018">
    <property type="protein sequence ID" value="KAG5481427.1"/>
    <property type="molecule type" value="Genomic_DNA"/>
</dbReference>
<dbReference type="RefSeq" id="XP_067064106.1">
    <property type="nucleotide sequence ID" value="XM_067209043.1"/>
</dbReference>
<feature type="compositionally biased region" description="Basic residues" evidence="1">
    <location>
        <begin position="974"/>
        <end position="991"/>
    </location>
</feature>
<evidence type="ECO:0000313" key="2">
    <source>
        <dbReference type="EMBL" id="KAG5481427.1"/>
    </source>
</evidence>
<dbReference type="KEGG" id="loi:92362977"/>
<feature type="compositionally biased region" description="Low complexity" evidence="1">
    <location>
        <begin position="317"/>
        <end position="340"/>
    </location>
</feature>
<dbReference type="GeneID" id="92362977"/>
<comment type="caution">
    <text evidence="2">The sequence shown here is derived from an EMBL/GenBank/DDBJ whole genome shotgun (WGS) entry which is preliminary data.</text>
</comment>
<feature type="compositionally biased region" description="Basic and acidic residues" evidence="1">
    <location>
        <begin position="208"/>
        <end position="226"/>
    </location>
</feature>
<reference evidence="3" key="1">
    <citation type="journal article" date="2021" name="Microbiol. Resour. Announc.">
        <title>LGAAP: Leishmaniinae Genome Assembly and Annotation Pipeline.</title>
        <authorList>
            <person name="Almutairi H."/>
            <person name="Urbaniak M.D."/>
            <person name="Bates M.D."/>
            <person name="Jariyapan N."/>
            <person name="Kwakye-Nuako G."/>
            <person name="Thomaz-Soccol V."/>
            <person name="Al-Salem W.S."/>
            <person name="Dillon R.J."/>
            <person name="Bates P.A."/>
            <person name="Gatherer D."/>
        </authorList>
    </citation>
    <scope>NUCLEOTIDE SEQUENCE [LARGE SCALE GENOMIC DNA]</scope>
</reference>
<gene>
    <name evidence="2" type="ORF">LSCM4_07139</name>
</gene>
<proteinExistence type="predicted"/>
<protein>
    <submittedName>
        <fullName evidence="2">Uncharacterized protein</fullName>
    </submittedName>
</protein>
<evidence type="ECO:0000256" key="1">
    <source>
        <dbReference type="SAM" id="MobiDB-lite"/>
    </source>
</evidence>
<dbReference type="AlphaFoldDB" id="A0A836H8D1"/>
<feature type="region of interest" description="Disordered" evidence="1">
    <location>
        <begin position="483"/>
        <end position="594"/>
    </location>
</feature>
<evidence type="ECO:0000313" key="3">
    <source>
        <dbReference type="Proteomes" id="UP000674143"/>
    </source>
</evidence>
<name>A0A836H8D1_9TRYP</name>
<feature type="compositionally biased region" description="Basic residues" evidence="1">
    <location>
        <begin position="569"/>
        <end position="579"/>
    </location>
</feature>
<sequence>MVHREPDACGGVPLPASMQTLLDRYANRRLTSKERLVLAQATPNVRCEALRIFFELNDASAGVEYVLANGGASPRSHGDTGAGASRSSGSAAAATASASGSATSASKALQLLPTNTLTTPRTVAKSHAIAASAARRPVTADAATASTAVKDRARKSTDTSRAIVTVNRSTARLPAARAGSCSRRSSAARRGDSVCTVITVSSMSSEGSGDKDERRPTAMAARKQELQADNPRTVALRSRGSRDTTETTTTSPVVPALPLDTILRQHGRCRRIFESSHSAGILEGQRRAVVSPAISAAASANLQPRGSSWITVPGPSPGSLSLTTSELSTSATAAAPRPTTAAPPPLPPTDHEDSASDVEPRKTMAAKSMVYYANPTATLTAPAPHPKQGHNAAFKGAGAMTAPGAHRSGCVPTFGHRQGNDETVRTEPLLKDSRPFQASAPQSLVGCGVASVCGTDWAALVAAARAPQLPIFQAAAAMKSPAAASASPPKSCRLAPGGAPRITSASSHGSPRPPVGKAHNRPKTVGNSESNSAPAAFYDSGRAGKAQKPQGALRVPCKAGKRQAGASGKRSRRKVRHPGKVTSRPSPLASASQLSVASPISRGVAWDDTMGTYITHPNQRRRQMANGCIAAADVLATPRPAASLSAGASALETPDTLHYYFSRTASLTVTSGNVAPGQAPALLTRMPTATAAARAAGSASLGRLCSSALHFHGGEVVTSAPSSTAVLPLLKDTKRKKRAKVLDRASTLKKYMQTRDAAAVPATPPRAAPLVASPRSTGYQRLCSGYVPVMYDVYGQSQETVVLKRPALKYCAQMLETTVGGSPNRHPCTASAGAAVCPEAATASGARIERCCRKLRRGGAEVAAVKTAPSSKHAPWPSAARTPLSRCSPVHQHPHGMVRGPTADMVYARVSATGPACPVPGAAAPASAGFVPAAESSVFERLTSNYYDVYSSATALKARTPPPATVFSRGGRSALKRHQPSRRRRRRHARRPATPQGACQGCFRPGEMDEGERERIVVPPLRGLAHERSCGSFGF</sequence>